<protein>
    <recommendedName>
        <fullName evidence="21">Stabilin 2</fullName>
    </recommendedName>
</protein>
<evidence type="ECO:0000256" key="15">
    <source>
        <dbReference type="SAM" id="SignalP"/>
    </source>
</evidence>
<dbReference type="Pfam" id="PF24887">
    <property type="entry name" value="EGF_STAB1-2"/>
    <property type="match status" value="1"/>
</dbReference>
<evidence type="ECO:0000256" key="7">
    <source>
        <dbReference type="ARBA" id="ARBA00023157"/>
    </source>
</evidence>
<feature type="domain" description="EGF-like" evidence="16">
    <location>
        <begin position="1331"/>
        <end position="1369"/>
    </location>
</feature>
<keyword evidence="9" id="KW-0325">Glycoprotein</keyword>
<feature type="disulfide bond" evidence="12">
    <location>
        <begin position="2313"/>
        <end position="2334"/>
    </location>
</feature>
<evidence type="ECO:0000256" key="9">
    <source>
        <dbReference type="ARBA" id="ARBA00023180"/>
    </source>
</evidence>
<dbReference type="FunFam" id="3.10.100.10:FF:000001">
    <property type="entry name" value="Hyaluronan proteoglycan link protein 1"/>
    <property type="match status" value="1"/>
</dbReference>
<dbReference type="GO" id="GO:0016020">
    <property type="term" value="C:membrane"/>
    <property type="evidence" value="ECO:0007669"/>
    <property type="project" value="UniProtKB-SubCell"/>
</dbReference>
<dbReference type="Pfam" id="PF02469">
    <property type="entry name" value="Fasciclin"/>
    <property type="match status" value="7"/>
</dbReference>
<feature type="domain" description="EGF-like" evidence="16">
    <location>
        <begin position="1508"/>
        <end position="1549"/>
    </location>
</feature>
<organism evidence="19 20">
    <name type="scientific">Mycteria americana</name>
    <name type="common">Wood stork</name>
    <dbReference type="NCBI Taxonomy" id="33587"/>
    <lineage>
        <taxon>Eukaryota</taxon>
        <taxon>Metazoa</taxon>
        <taxon>Chordata</taxon>
        <taxon>Craniata</taxon>
        <taxon>Vertebrata</taxon>
        <taxon>Euteleostomi</taxon>
        <taxon>Archelosauria</taxon>
        <taxon>Archosauria</taxon>
        <taxon>Dinosauria</taxon>
        <taxon>Saurischia</taxon>
        <taxon>Theropoda</taxon>
        <taxon>Coelurosauria</taxon>
        <taxon>Aves</taxon>
        <taxon>Neognathae</taxon>
        <taxon>Neoaves</taxon>
        <taxon>Aequornithes</taxon>
        <taxon>Ciconiiformes</taxon>
        <taxon>Ciconiidae</taxon>
        <taxon>Mycteria</taxon>
    </lineage>
</organism>
<feature type="domain" description="FAS1" evidence="17">
    <location>
        <begin position="1001"/>
        <end position="1134"/>
    </location>
</feature>
<proteinExistence type="predicted"/>
<keyword evidence="3 14" id="KW-0812">Transmembrane</keyword>
<keyword evidence="10" id="KW-0424">Laminin EGF-like domain</keyword>
<name>A0AAN7PSA5_MYCAM</name>
<gene>
    <name evidence="19" type="ORF">QYF61_011161</name>
</gene>
<feature type="domain" description="FAS1" evidence="17">
    <location>
        <begin position="268"/>
        <end position="411"/>
    </location>
</feature>
<dbReference type="PROSITE" id="PS00022">
    <property type="entry name" value="EGF_1"/>
    <property type="match status" value="5"/>
</dbReference>
<feature type="domain" description="FAS1" evidence="17">
    <location>
        <begin position="1637"/>
        <end position="1733"/>
    </location>
</feature>
<evidence type="ECO:0000256" key="11">
    <source>
        <dbReference type="PROSITE-ProRule" id="PRU00076"/>
    </source>
</evidence>
<feature type="disulfide bond" evidence="11">
    <location>
        <begin position="2018"/>
        <end position="2027"/>
    </location>
</feature>
<evidence type="ECO:0000259" key="16">
    <source>
        <dbReference type="PROSITE" id="PS50026"/>
    </source>
</evidence>
<dbReference type="Pfam" id="PF12947">
    <property type="entry name" value="EGF_3"/>
    <property type="match status" value="8"/>
</dbReference>
<dbReference type="GO" id="GO:0005509">
    <property type="term" value="F:calcium ion binding"/>
    <property type="evidence" value="ECO:0007669"/>
    <property type="project" value="InterPro"/>
</dbReference>
<dbReference type="Gene3D" id="3.10.100.10">
    <property type="entry name" value="Mannose-Binding Protein A, subunit A"/>
    <property type="match status" value="1"/>
</dbReference>
<dbReference type="InterPro" id="IPR036378">
    <property type="entry name" value="FAS1_dom_sf"/>
</dbReference>
<dbReference type="Gene3D" id="2.30.180.10">
    <property type="entry name" value="FAS1 domain"/>
    <property type="match status" value="7"/>
</dbReference>
<feature type="domain" description="EGF-like" evidence="16">
    <location>
        <begin position="833"/>
        <end position="875"/>
    </location>
</feature>
<feature type="disulfide bond" evidence="11">
    <location>
        <begin position="1359"/>
        <end position="1368"/>
    </location>
</feature>
<feature type="domain" description="EGF-like" evidence="16">
    <location>
        <begin position="228"/>
        <end position="266"/>
    </location>
</feature>
<dbReference type="FunFam" id="2.10.25.10:FF:000040">
    <property type="entry name" value="Stabilin 2"/>
    <property type="match status" value="4"/>
</dbReference>
<dbReference type="PANTHER" id="PTHR24038:SF0">
    <property type="entry name" value="STABILIN-2"/>
    <property type="match status" value="1"/>
</dbReference>
<dbReference type="InterPro" id="IPR016186">
    <property type="entry name" value="C-type_lectin-like/link_sf"/>
</dbReference>
<evidence type="ECO:0000256" key="1">
    <source>
        <dbReference type="ARBA" id="ARBA00004479"/>
    </source>
</evidence>
<evidence type="ECO:0000256" key="5">
    <source>
        <dbReference type="ARBA" id="ARBA00022989"/>
    </source>
</evidence>
<feature type="domain" description="EGF-like" evidence="16">
    <location>
        <begin position="2056"/>
        <end position="2090"/>
    </location>
</feature>
<dbReference type="PROSITE" id="PS01248">
    <property type="entry name" value="EGF_LAM_1"/>
    <property type="match status" value="2"/>
</dbReference>
<feature type="domain" description="EGF-like" evidence="16">
    <location>
        <begin position="2151"/>
        <end position="2189"/>
    </location>
</feature>
<dbReference type="GO" id="GO:0007155">
    <property type="term" value="P:cell adhesion"/>
    <property type="evidence" value="ECO:0007669"/>
    <property type="project" value="InterPro"/>
</dbReference>
<dbReference type="InterPro" id="IPR000742">
    <property type="entry name" value="EGF"/>
</dbReference>
<feature type="compositionally biased region" description="Basic residues" evidence="13">
    <location>
        <begin position="1920"/>
        <end position="1930"/>
    </location>
</feature>
<keyword evidence="20" id="KW-1185">Reference proteome</keyword>
<keyword evidence="7 11" id="KW-1015">Disulfide bond</keyword>
<dbReference type="FunFam" id="2.30.180.10:FF:000020">
    <property type="entry name" value="Stabilin 2"/>
    <property type="match status" value="1"/>
</dbReference>
<evidence type="ECO:0000256" key="13">
    <source>
        <dbReference type="SAM" id="MobiDB-lite"/>
    </source>
</evidence>
<feature type="domain" description="EGF-like" evidence="16">
    <location>
        <begin position="2192"/>
        <end position="2234"/>
    </location>
</feature>
<dbReference type="FunFam" id="2.30.180.10:FF:000005">
    <property type="entry name" value="Stabilin 2"/>
    <property type="match status" value="1"/>
</dbReference>
<dbReference type="FunFam" id="2.30.180.10:FF:000016">
    <property type="entry name" value="Stabilin 2"/>
    <property type="match status" value="1"/>
</dbReference>
<dbReference type="InterPro" id="IPR002049">
    <property type="entry name" value="LE_dom"/>
</dbReference>
<evidence type="ECO:0000256" key="12">
    <source>
        <dbReference type="PROSITE-ProRule" id="PRU00323"/>
    </source>
</evidence>
<feature type="domain" description="EGF-like" evidence="16">
    <location>
        <begin position="1376"/>
        <end position="1413"/>
    </location>
</feature>
<dbReference type="FunFam" id="2.30.180.10:FF:000018">
    <property type="entry name" value="Stabilin 2"/>
    <property type="match status" value="1"/>
</dbReference>
<evidence type="ECO:0000259" key="18">
    <source>
        <dbReference type="PROSITE" id="PS50963"/>
    </source>
</evidence>
<feature type="disulfide bond" evidence="11">
    <location>
        <begin position="2080"/>
        <end position="2089"/>
    </location>
</feature>
<dbReference type="FunFam" id="2.10.25.10:FF:000448">
    <property type="entry name" value="Stabilin 2"/>
    <property type="match status" value="1"/>
</dbReference>
<feature type="disulfide bond" evidence="11">
    <location>
        <begin position="1384"/>
        <end position="1401"/>
    </location>
</feature>
<evidence type="ECO:0000313" key="20">
    <source>
        <dbReference type="Proteomes" id="UP001333110"/>
    </source>
</evidence>
<evidence type="ECO:0000256" key="2">
    <source>
        <dbReference type="ARBA" id="ARBA00022536"/>
    </source>
</evidence>
<dbReference type="SMART" id="SM00445">
    <property type="entry name" value="LINK"/>
    <property type="match status" value="1"/>
</dbReference>
<dbReference type="Gene3D" id="2.10.25.10">
    <property type="entry name" value="Laminin"/>
    <property type="match status" value="9"/>
</dbReference>
<dbReference type="SUPFAM" id="SSF82153">
    <property type="entry name" value="FAS1 domain"/>
    <property type="match status" value="7"/>
</dbReference>
<dbReference type="InterPro" id="IPR001881">
    <property type="entry name" value="EGF-like_Ca-bd_dom"/>
</dbReference>
<dbReference type="InterPro" id="IPR016187">
    <property type="entry name" value="CTDL_fold"/>
</dbReference>
<feature type="domain" description="EGF-like" evidence="16">
    <location>
        <begin position="143"/>
        <end position="182"/>
    </location>
</feature>
<dbReference type="InterPro" id="IPR000538">
    <property type="entry name" value="Link_dom"/>
</dbReference>
<comment type="caution">
    <text evidence="11">Lacks conserved residue(s) required for the propagation of feature annotation.</text>
</comment>
<dbReference type="PROSITE" id="PS50963">
    <property type="entry name" value="LINK_2"/>
    <property type="match status" value="1"/>
</dbReference>
<dbReference type="GO" id="GO:0005041">
    <property type="term" value="F:low-density lipoprotein particle receptor activity"/>
    <property type="evidence" value="ECO:0007669"/>
    <property type="project" value="TreeGrafter"/>
</dbReference>
<comment type="subcellular location">
    <subcellularLocation>
        <location evidence="1">Membrane</location>
        <topology evidence="1">Single-pass type I membrane protein</topology>
    </subcellularLocation>
</comment>
<keyword evidence="8" id="KW-0675">Receptor</keyword>
<evidence type="ECO:0000256" key="4">
    <source>
        <dbReference type="ARBA" id="ARBA00022737"/>
    </source>
</evidence>
<dbReference type="SMART" id="SM00181">
    <property type="entry name" value="EGF"/>
    <property type="match status" value="17"/>
</dbReference>
<dbReference type="Proteomes" id="UP001333110">
    <property type="component" value="Unassembled WGS sequence"/>
</dbReference>
<evidence type="ECO:0000256" key="6">
    <source>
        <dbReference type="ARBA" id="ARBA00023136"/>
    </source>
</evidence>
<feature type="transmembrane region" description="Helical" evidence="14">
    <location>
        <begin position="2548"/>
        <end position="2568"/>
    </location>
</feature>
<feature type="domain" description="EGF-like" evidence="16">
    <location>
        <begin position="792"/>
        <end position="832"/>
    </location>
</feature>
<evidence type="ECO:0000256" key="14">
    <source>
        <dbReference type="SAM" id="Phobius"/>
    </source>
</evidence>
<dbReference type="InterPro" id="IPR056806">
    <property type="entry name" value="EGF_STAB1-2"/>
</dbReference>
<evidence type="ECO:0008006" key="21">
    <source>
        <dbReference type="Google" id="ProtNLM"/>
    </source>
</evidence>
<feature type="signal peptide" evidence="15">
    <location>
        <begin position="1"/>
        <end position="15"/>
    </location>
</feature>
<keyword evidence="4" id="KW-0677">Repeat</keyword>
<dbReference type="PANTHER" id="PTHR24038">
    <property type="entry name" value="STABILIN"/>
    <property type="match status" value="1"/>
</dbReference>
<feature type="domain" description="EGF-like" evidence="16">
    <location>
        <begin position="1550"/>
        <end position="1591"/>
    </location>
</feature>
<feature type="region of interest" description="Disordered" evidence="13">
    <location>
        <begin position="1912"/>
        <end position="1931"/>
    </location>
</feature>
<dbReference type="GO" id="GO:0005540">
    <property type="term" value="F:hyaluronic acid binding"/>
    <property type="evidence" value="ECO:0007669"/>
    <property type="project" value="InterPro"/>
</dbReference>
<dbReference type="EMBL" id="JAUNZN010000001">
    <property type="protein sequence ID" value="KAK4830453.1"/>
    <property type="molecule type" value="Genomic_DNA"/>
</dbReference>
<feature type="chain" id="PRO_5042839521" description="Stabilin 2" evidence="15">
    <location>
        <begin position="16"/>
        <end position="2633"/>
    </location>
</feature>
<feature type="disulfide bond" evidence="11">
    <location>
        <begin position="1403"/>
        <end position="1412"/>
    </location>
</feature>
<keyword evidence="5 14" id="KW-1133">Transmembrane helix</keyword>
<dbReference type="CDD" id="cd00055">
    <property type="entry name" value="EGF_Lam"/>
    <property type="match status" value="1"/>
</dbReference>
<feature type="domain" description="Link" evidence="18">
    <location>
        <begin position="2267"/>
        <end position="2360"/>
    </location>
</feature>
<comment type="caution">
    <text evidence="19">The sequence shown here is derived from an EMBL/GenBank/DDBJ whole genome shotgun (WGS) entry which is preliminary data.</text>
</comment>
<dbReference type="PROSITE" id="PS50026">
    <property type="entry name" value="EGF_3"/>
    <property type="match status" value="12"/>
</dbReference>
<feature type="domain" description="FAS1" evidence="17">
    <location>
        <begin position="423"/>
        <end position="558"/>
    </location>
</feature>
<dbReference type="FunFam" id="2.10.25.10:FF:000278">
    <property type="entry name" value="Stabilin 2"/>
    <property type="match status" value="1"/>
</dbReference>
<feature type="domain" description="EGF-like" evidence="16">
    <location>
        <begin position="1988"/>
        <end position="2028"/>
    </location>
</feature>
<evidence type="ECO:0000313" key="19">
    <source>
        <dbReference type="EMBL" id="KAK4830453.1"/>
    </source>
</evidence>
<feature type="compositionally biased region" description="Polar residues" evidence="13">
    <location>
        <begin position="2588"/>
        <end position="2610"/>
    </location>
</feature>
<dbReference type="SMART" id="SM00554">
    <property type="entry name" value="FAS1"/>
    <property type="match status" value="7"/>
</dbReference>
<feature type="domain" description="FAS1" evidence="17">
    <location>
        <begin position="1744"/>
        <end position="1885"/>
    </location>
</feature>
<keyword evidence="6 14" id="KW-0472">Membrane</keyword>
<dbReference type="PROSITE" id="PS50213">
    <property type="entry name" value="FAS1"/>
    <property type="match status" value="7"/>
</dbReference>
<dbReference type="FunFam" id="2.30.180.10:FF:000021">
    <property type="entry name" value="Stabilin 2"/>
    <property type="match status" value="1"/>
</dbReference>
<sequence>MALTLSFLACPGGAASPCNRRGRCSQGINGDGTCTCQRHMRNLSFDFHSVIHRKALVGQPVKNVLKIIYLVLTAHQFATAFMEYATVELQGTEDALACLGTKGSAVISSTWALFGMEVLWQILIFNFRTVGNNSFTSLLFSQAINPCSKKVCDPNADCIYLGPNRHRCTCREGYKGDGQVCLPIDPCQATYGNCPAQSTICIYDGPGKSHCECKQHYTNFVPGKGCSMTDICETNNTCHKKAKCSMVAPGQITCTCQGGSVGNGFVCYGNIMERLRDLNAEVGGWWQGKLTSALSLMENVYEWPLSTLGPFTVLVPTNKGLKGTNIKDLLNNKQKAQYFVKLHVIAGQLNTSSLNNTNVIYTLTGKSGEISKGEKDNQLRIRIQGGRRKGKLLQGNIMASNGILHIIDKAMDNMEPTFESSKEETIMSVLQDNGRYSQFTSLIEKTGLGMDLQQDNRPYTVFVPSNEALSNMKAEALDYLLSAEGSWKLLELVRYHIVSNTELEVASLISIEHIRSMAKQFIYFNRTSTGQVLVSGEEMEETDIVAKNGRIYTLAGVLIPPTIVPILPHRCDETRSQVTTSACASCLPHALAPCPQDSKPIPFSKQRCIIEGPTFQKTGCARSCNITIKAIAEVVLVQHKPFKGQLPLRAFARGPKHDGELSFVHCLRTKALGKGIFALFHRNRSVAKASLALTAVRVQEVSPNPAQETGRNHLSSISQCMDGLGGNGTCICAEAFQGSHCQFCSDPGKYGPQCDKECPCIYGKCDNRIDGDGICLPGSCRTGYTGKFCDKQIVPCKPSLQLCHAHADCQLSDGAVSCVCKPGYEGDGMSCSKVDPCAALNPGGCNINAECIQTGPGEHTCVCQAGWTGDGRDCSAINNCLLPTAAGCHENATCIYVGPGQVRPFTFIANFGTSPHPFCSASASYPVFFPKFSSPSQPQGYFHMAFSTQSNLLQFLPQCSLPPTWWCSGSKYFLATCQFESSRGWECVCPKGYEGDGRICYGNAADELSTLSEAAAFNQWVNEAEIKSVLSTTSNLTVLVPSLQAIEKMDEDEKAFWMSKSNIPTLLKYHVLTGAYSFADFQNLSSSDMLPTSLQSNFLHLSKENGNLTLEGARIVTGDIASTNGIIHVIDKVLTPLRSTVMPRLLARLEQMPDYSIFRGYIIQYSLVNEIEAANTYTVFAPNNDAIENYLRDKKSASLDEGQIRYHVVLDEKLLKNNLHNGMHRETMLGFSYQVGFFLHNGQLFINDAPISYTNVATDKGIIHGLGKVLEIQKNRCDINDTVITAGEKKYCVLSENNMRMYTIQIGCQPKCAKTVITRECCAGFFGQQCQPCPGKAGNACFGNGICLDGINGTGACECGEGFVGTACESCIKGKYGRNCDQACACVHGKCSSGIDGDGSCECDIGWRGVTCETEIKDDACNASCHTSANEGPKTEHSIRVLHSRPPAREGHLICVQKGKLRESFKCPFNLEKNMKVPFLVPGGMGRIRRREVTETHCFNLDCCHCSAIDACKTSNGGCSAKAECRRTTPGNRACICNAGYTGDGIVCIEINPCLENNGGCDRNAECTQTGPNQAVCNCLKGYSGDGKRCTYISLCSQNNGGCSEFAICNDTELTERTCTCKDNYIGDGFKCRGNIFQELLRDSNTSRFYFHLEVKDWTAKGVMAQVLRYHMVGCASLLYNDLTTVTNVTSLHGDPIHISYSQNSLVLNNKAEIIFSDAVGTNGVIHVINQVLVPSHMQDFPLKKESLKMVAAKHGYILFSSLLEKNNLLGLINDPIHKPVTLFWPTDTAIRALPQEQQDFLFKKSNADKLVQYLKFHVVRDAEVLAYQLPRSTSLKTLQGSNLSVSCGDNGEIGALFLNDRQCKIVQRQLEFDGGIAYGIDCLLTDPSLGGRCDSFFTVDFMGHCVSCSSNSKCPPGTKPKRKKPKPPHSAHLPVFSPPLCAGTCDAQEGIQWCTYTSYGLRRDGCRRNCSMVIHTAKCCKGYFGPDCQACPGGPKTPCNNHGSCDDGYTGTGECRCDSGFNGTSCELCLPGRYGSNCRRMFKLPCHTVTHTKPKLFPCECTTNGQCDEGYSGTGRCFCEIGWTGRLCETKLGLCLLSPDSVTWSHGCPAFPTALQPVCSPSCSANAVCMENNTCQCKPFYDGDGLTCTAADLCKQSNGGCHKAAECTQLGVKVFCSCQKGYKGDGFTCLPINPCADGFNGGCHEHAVCTVIGPDKRKCKCKNNYIGDGLNCSVMQLPLDRCLQDNGQCHPDADCADLHFQDTTVGVFHLRSPQGQYKMTYEKAKEACANESATIATYNQLLYAQKARYHLCAAGWLDGERVGYPTAFSSPNCGSGYVGIVDYGRRVNLSETWDVFCYREKEVNCTCKPGYVGDGFSCSGNLLQVLTSFPTLTNFLSVRPTAGALLGRDIMAYSNSSRKGREFLRYLTDLSVHATLFAPNDSGLRENETLSGRDIEYHLSNASIMFYEDLTNGTTLLTRLGEKLLITNTRGQEHQAPTAEQSEIRYVDRSAIVEWDIIASNGIIHVISEPLKAPPAPAPLHASTGTGIFFGISLVTGIVGFIGYSYLRFRKRNTGFQHFKSKDDTDVTSLDKSQPSNITNPSYESSSALTPPEPTYDLFSVSVRFDLRLRHN</sequence>
<reference evidence="19 20" key="1">
    <citation type="journal article" date="2023" name="J. Hered.">
        <title>Chromosome-level genome of the wood stork (Mycteria americana) provides insight into avian chromosome evolution.</title>
        <authorList>
            <person name="Flamio R. Jr."/>
            <person name="Ramstad K.M."/>
        </authorList>
    </citation>
    <scope>NUCLEOTIDE SEQUENCE [LARGE SCALE GENOMIC DNA]</scope>
    <source>
        <strain evidence="19">JAX WOST 10</strain>
    </source>
</reference>
<dbReference type="GO" id="GO:0006897">
    <property type="term" value="P:endocytosis"/>
    <property type="evidence" value="ECO:0007669"/>
    <property type="project" value="UniProtKB-ARBA"/>
</dbReference>
<accession>A0AAN7PSA5</accession>
<feature type="region of interest" description="Disordered" evidence="13">
    <location>
        <begin position="2582"/>
        <end position="2612"/>
    </location>
</feature>
<dbReference type="SMART" id="SM00179">
    <property type="entry name" value="EGF_CA"/>
    <property type="match status" value="4"/>
</dbReference>
<evidence type="ECO:0000256" key="10">
    <source>
        <dbReference type="ARBA" id="ARBA00023292"/>
    </source>
</evidence>
<dbReference type="Pfam" id="PF00193">
    <property type="entry name" value="Xlink"/>
    <property type="match status" value="1"/>
</dbReference>
<dbReference type="GO" id="GO:0030169">
    <property type="term" value="F:low-density lipoprotein particle binding"/>
    <property type="evidence" value="ECO:0007669"/>
    <property type="project" value="TreeGrafter"/>
</dbReference>
<keyword evidence="2 11" id="KW-0245">EGF-like domain</keyword>
<dbReference type="SMART" id="SM00180">
    <property type="entry name" value="EGF_Lam"/>
    <property type="match status" value="3"/>
</dbReference>
<feature type="domain" description="FAS1" evidence="17">
    <location>
        <begin position="1142"/>
        <end position="1270"/>
    </location>
</feature>
<feature type="disulfide bond" evidence="12">
    <location>
        <begin position="2289"/>
        <end position="2358"/>
    </location>
</feature>
<dbReference type="SUPFAM" id="SSF57196">
    <property type="entry name" value="EGF/Laminin"/>
    <property type="match status" value="3"/>
</dbReference>
<dbReference type="InterPro" id="IPR024731">
    <property type="entry name" value="NELL2-like_EGF"/>
</dbReference>
<dbReference type="SUPFAM" id="SSF56436">
    <property type="entry name" value="C-type lectin-like"/>
    <property type="match status" value="1"/>
</dbReference>
<dbReference type="PROSITE" id="PS01186">
    <property type="entry name" value="EGF_2"/>
    <property type="match status" value="7"/>
</dbReference>
<dbReference type="Gene3D" id="2.170.300.10">
    <property type="entry name" value="Tie2 ligand-binding domain superfamily"/>
    <property type="match status" value="2"/>
</dbReference>
<keyword evidence="15" id="KW-0732">Signal</keyword>
<feature type="domain" description="FAS1" evidence="17">
    <location>
        <begin position="2380"/>
        <end position="2532"/>
    </location>
</feature>
<evidence type="ECO:0000259" key="17">
    <source>
        <dbReference type="PROSITE" id="PS50213"/>
    </source>
</evidence>
<evidence type="ECO:0000256" key="3">
    <source>
        <dbReference type="ARBA" id="ARBA00022692"/>
    </source>
</evidence>
<dbReference type="FunFam" id="2.30.180.10:FF:000017">
    <property type="entry name" value="Stabilin 2"/>
    <property type="match status" value="1"/>
</dbReference>
<dbReference type="InterPro" id="IPR000782">
    <property type="entry name" value="FAS1_domain"/>
</dbReference>
<evidence type="ECO:0000256" key="8">
    <source>
        <dbReference type="ARBA" id="ARBA00023170"/>
    </source>
</evidence>